<organism evidence="1 2">
    <name type="scientific">Mytilus edulis</name>
    <name type="common">Blue mussel</name>
    <dbReference type="NCBI Taxonomy" id="6550"/>
    <lineage>
        <taxon>Eukaryota</taxon>
        <taxon>Metazoa</taxon>
        <taxon>Spiralia</taxon>
        <taxon>Lophotrochozoa</taxon>
        <taxon>Mollusca</taxon>
        <taxon>Bivalvia</taxon>
        <taxon>Autobranchia</taxon>
        <taxon>Pteriomorphia</taxon>
        <taxon>Mytilida</taxon>
        <taxon>Mytiloidea</taxon>
        <taxon>Mytilidae</taxon>
        <taxon>Mytilinae</taxon>
        <taxon>Mytilus</taxon>
    </lineage>
</organism>
<proteinExistence type="predicted"/>
<evidence type="ECO:0000313" key="1">
    <source>
        <dbReference type="EMBL" id="CAG2221335.1"/>
    </source>
</evidence>
<dbReference type="PANTHER" id="PTHR46599">
    <property type="entry name" value="PIGGYBAC TRANSPOSABLE ELEMENT-DERIVED PROTEIN 4"/>
    <property type="match status" value="1"/>
</dbReference>
<dbReference type="OrthoDB" id="6146813at2759"/>
<sequence length="167" mass="19404">MGGVDKADQYIQYYCYHQKTLKWPKKVFFSLLEMVKFNAYRLFTLSPNHSSNLTFLQFSCLLIKGLINGYSAGIRRGRPLLAPDQRLIQRHMPTTLNSKGRCHVCYMRQKNGKQDNIRQTKYGCSVCGKHLYGNAEMEEEFNPYPTSSDPFDFDALLKQAKNKMSKR</sequence>
<dbReference type="AlphaFoldDB" id="A0A8S3SSD5"/>
<evidence type="ECO:0000313" key="2">
    <source>
        <dbReference type="Proteomes" id="UP000683360"/>
    </source>
</evidence>
<name>A0A8S3SSD5_MYTED</name>
<keyword evidence="2" id="KW-1185">Reference proteome</keyword>
<comment type="caution">
    <text evidence="1">The sequence shown here is derived from an EMBL/GenBank/DDBJ whole genome shotgun (WGS) entry which is preliminary data.</text>
</comment>
<gene>
    <name evidence="1" type="ORF">MEDL_34777</name>
</gene>
<dbReference type="PANTHER" id="PTHR46599:SF3">
    <property type="entry name" value="PIGGYBAC TRANSPOSABLE ELEMENT-DERIVED PROTEIN 4"/>
    <property type="match status" value="1"/>
</dbReference>
<protein>
    <recommendedName>
        <fullName evidence="3">PiggyBac transposable element-derived protein domain-containing protein</fullName>
    </recommendedName>
</protein>
<accession>A0A8S3SSD5</accession>
<dbReference type="EMBL" id="CAJPWZ010001680">
    <property type="protein sequence ID" value="CAG2221335.1"/>
    <property type="molecule type" value="Genomic_DNA"/>
</dbReference>
<reference evidence="1" key="1">
    <citation type="submission" date="2021-03" db="EMBL/GenBank/DDBJ databases">
        <authorList>
            <person name="Bekaert M."/>
        </authorList>
    </citation>
    <scope>NUCLEOTIDE SEQUENCE</scope>
</reference>
<dbReference type="Proteomes" id="UP000683360">
    <property type="component" value="Unassembled WGS sequence"/>
</dbReference>
<evidence type="ECO:0008006" key="3">
    <source>
        <dbReference type="Google" id="ProtNLM"/>
    </source>
</evidence>